<dbReference type="InterPro" id="IPR029319">
    <property type="entry name" value="DNA_ligase_OB"/>
</dbReference>
<dbReference type="PANTHER" id="PTHR47810:SF1">
    <property type="entry name" value="DNA LIGASE B"/>
    <property type="match status" value="1"/>
</dbReference>
<dbReference type="InterPro" id="IPR050326">
    <property type="entry name" value="NAD_dep_DNA_ligaseB"/>
</dbReference>
<evidence type="ECO:0000313" key="10">
    <source>
        <dbReference type="Proteomes" id="UP000193560"/>
    </source>
</evidence>
<evidence type="ECO:0008006" key="11">
    <source>
        <dbReference type="Google" id="ProtNLM"/>
    </source>
</evidence>
<proteinExistence type="predicted"/>
<keyword evidence="4" id="KW-0227">DNA damage</keyword>
<dbReference type="GO" id="GO:0003910">
    <property type="term" value="F:DNA ligase (ATP) activity"/>
    <property type="evidence" value="ECO:0007669"/>
    <property type="project" value="InterPro"/>
</dbReference>
<dbReference type="Pfam" id="PF14743">
    <property type="entry name" value="DNA_ligase_OB_2"/>
    <property type="match status" value="1"/>
</dbReference>
<keyword evidence="10" id="KW-1185">Reference proteome</keyword>
<organism evidence="9 10">
    <name type="scientific">Absidia repens</name>
    <dbReference type="NCBI Taxonomy" id="90262"/>
    <lineage>
        <taxon>Eukaryota</taxon>
        <taxon>Fungi</taxon>
        <taxon>Fungi incertae sedis</taxon>
        <taxon>Mucoromycota</taxon>
        <taxon>Mucoromycotina</taxon>
        <taxon>Mucoromycetes</taxon>
        <taxon>Mucorales</taxon>
        <taxon>Cunninghamellaceae</taxon>
        <taxon>Absidia</taxon>
    </lineage>
</organism>
<sequence>MFTLTLSYPHVLHFRCYSTSTSSPKKLLDQLYQLARAANQTQSVTGKRHILQQYPQCQAILKRIYDPHRRHFVSSKMVLTWMNKQQLQSPDDLSAAAPQNAHAFNSLEVLLDALSSRQLSGHAALGAISRFYQNYCVTSTQQEIFWRVLDRDLKVGVSVQTIRRLLEGTDKNVNTTPTGATLETDEQNEFNINSSTPPPPPPPSTALSQQKQTLYDRRFMKVSLAMKMQHSDETKLWNSISSTGVPCYVSRKLDGVRCIALIQYIGQQYEPQITFCSRTGRIFDSLGKVERALQQQLLDNHDVLKQQQLSSGFVLDGEICVYPSAHYDDDDDDGDNGDCDAIGIDDNQDSRKEDFLAAVRQIRTLKKEMDHPVYQIFDLVTLDVFRQGKGGPPFDERQQQLKDLVGSYCGDYLQLVKQTPVFSKEQMMALKEKVGRFGWEGLIVRKNVSYEGKRSRNMLKIKKWEDAEYFVKRIETGTMRMPDTGQQKEVMTSVVITHKGNEVGVGSGFSLQQRLDYANNPHLILGKQITVRYFSESLGDSGNLSLRFPSVKAVYEGGRD</sequence>
<evidence type="ECO:0000256" key="1">
    <source>
        <dbReference type="ARBA" id="ARBA00001968"/>
    </source>
</evidence>
<keyword evidence="5" id="KW-0234">DNA repair</keyword>
<dbReference type="InterPro" id="IPR012340">
    <property type="entry name" value="NA-bd_OB-fold"/>
</dbReference>
<evidence type="ECO:0000256" key="4">
    <source>
        <dbReference type="ARBA" id="ARBA00022763"/>
    </source>
</evidence>
<comment type="cofactor">
    <cofactor evidence="1">
        <name>a divalent metal cation</name>
        <dbReference type="ChEBI" id="CHEBI:60240"/>
    </cofactor>
</comment>
<feature type="compositionally biased region" description="Polar residues" evidence="6">
    <location>
        <begin position="171"/>
        <end position="181"/>
    </location>
</feature>
<dbReference type="Gene3D" id="2.40.50.140">
    <property type="entry name" value="Nucleic acid-binding proteins"/>
    <property type="match status" value="1"/>
</dbReference>
<comment type="caution">
    <text evidence="9">The sequence shown here is derived from an EMBL/GenBank/DDBJ whole genome shotgun (WGS) entry which is preliminary data.</text>
</comment>
<dbReference type="Gene3D" id="3.30.470.30">
    <property type="entry name" value="DNA ligase/mRNA capping enzyme"/>
    <property type="match status" value="1"/>
</dbReference>
<reference evidence="9 10" key="1">
    <citation type="submission" date="2016-07" db="EMBL/GenBank/DDBJ databases">
        <title>Pervasive Adenine N6-methylation of Active Genes in Fungi.</title>
        <authorList>
            <consortium name="DOE Joint Genome Institute"/>
            <person name="Mondo S.J."/>
            <person name="Dannebaum R.O."/>
            <person name="Kuo R.C."/>
            <person name="Labutti K."/>
            <person name="Haridas S."/>
            <person name="Kuo A."/>
            <person name="Salamov A."/>
            <person name="Ahrendt S.R."/>
            <person name="Lipzen A."/>
            <person name="Sullivan W."/>
            <person name="Andreopoulos W.B."/>
            <person name="Clum A."/>
            <person name="Lindquist E."/>
            <person name="Daum C."/>
            <person name="Ramamoorthy G.K."/>
            <person name="Gryganskyi A."/>
            <person name="Culley D."/>
            <person name="Magnuson J.K."/>
            <person name="James T.Y."/>
            <person name="O'Malley M.A."/>
            <person name="Stajich J.E."/>
            <person name="Spatafora J.W."/>
            <person name="Visel A."/>
            <person name="Grigoriev I.V."/>
        </authorList>
    </citation>
    <scope>NUCLEOTIDE SEQUENCE [LARGE SCALE GENOMIC DNA]</scope>
    <source>
        <strain evidence="9 10">NRRL 1336</strain>
    </source>
</reference>
<dbReference type="EMBL" id="MCGE01000002">
    <property type="protein sequence ID" value="ORZ24655.1"/>
    <property type="molecule type" value="Genomic_DNA"/>
</dbReference>
<dbReference type="Pfam" id="PF01068">
    <property type="entry name" value="DNA_ligase_A_M"/>
    <property type="match status" value="1"/>
</dbReference>
<keyword evidence="2" id="KW-0436">Ligase</keyword>
<feature type="region of interest" description="Disordered" evidence="6">
    <location>
        <begin position="170"/>
        <end position="210"/>
    </location>
</feature>
<dbReference type="GO" id="GO:0006260">
    <property type="term" value="P:DNA replication"/>
    <property type="evidence" value="ECO:0007669"/>
    <property type="project" value="UniProtKB-KW"/>
</dbReference>
<dbReference type="GO" id="GO:0006310">
    <property type="term" value="P:DNA recombination"/>
    <property type="evidence" value="ECO:0007669"/>
    <property type="project" value="InterPro"/>
</dbReference>
<evidence type="ECO:0000259" key="8">
    <source>
        <dbReference type="Pfam" id="PF14743"/>
    </source>
</evidence>
<dbReference type="SUPFAM" id="SSF56091">
    <property type="entry name" value="DNA ligase/mRNA capping enzyme, catalytic domain"/>
    <property type="match status" value="1"/>
</dbReference>
<dbReference type="Proteomes" id="UP000193560">
    <property type="component" value="Unassembled WGS sequence"/>
</dbReference>
<dbReference type="PANTHER" id="PTHR47810">
    <property type="entry name" value="DNA LIGASE"/>
    <property type="match status" value="1"/>
</dbReference>
<accession>A0A1X2IZD2</accession>
<dbReference type="GO" id="GO:0006281">
    <property type="term" value="P:DNA repair"/>
    <property type="evidence" value="ECO:0007669"/>
    <property type="project" value="UniProtKB-KW"/>
</dbReference>
<dbReference type="OrthoDB" id="411785at2759"/>
<feature type="domain" description="DNA ligase OB-like" evidence="8">
    <location>
        <begin position="484"/>
        <end position="554"/>
    </location>
</feature>
<evidence type="ECO:0000256" key="5">
    <source>
        <dbReference type="ARBA" id="ARBA00023204"/>
    </source>
</evidence>
<protein>
    <recommendedName>
        <fullName evidence="11">ATP-dependent DNA ligase family profile domain-containing protein</fullName>
    </recommendedName>
</protein>
<dbReference type="InterPro" id="IPR012310">
    <property type="entry name" value="DNA_ligase_ATP-dep_cent"/>
</dbReference>
<evidence type="ECO:0000313" key="9">
    <source>
        <dbReference type="EMBL" id="ORZ24655.1"/>
    </source>
</evidence>
<feature type="domain" description="ATP-dependent DNA ligase family profile" evidence="7">
    <location>
        <begin position="246"/>
        <end position="462"/>
    </location>
</feature>
<dbReference type="AlphaFoldDB" id="A0A1X2IZD2"/>
<dbReference type="GO" id="GO:0005524">
    <property type="term" value="F:ATP binding"/>
    <property type="evidence" value="ECO:0007669"/>
    <property type="project" value="InterPro"/>
</dbReference>
<evidence type="ECO:0000256" key="6">
    <source>
        <dbReference type="SAM" id="MobiDB-lite"/>
    </source>
</evidence>
<keyword evidence="3" id="KW-0235">DNA replication</keyword>
<evidence type="ECO:0000259" key="7">
    <source>
        <dbReference type="Pfam" id="PF01068"/>
    </source>
</evidence>
<dbReference type="SUPFAM" id="SSF50249">
    <property type="entry name" value="Nucleic acid-binding proteins"/>
    <property type="match status" value="1"/>
</dbReference>
<evidence type="ECO:0000256" key="3">
    <source>
        <dbReference type="ARBA" id="ARBA00022705"/>
    </source>
</evidence>
<evidence type="ECO:0000256" key="2">
    <source>
        <dbReference type="ARBA" id="ARBA00022598"/>
    </source>
</evidence>
<gene>
    <name evidence="9" type="ORF">BCR42DRAFT_403395</name>
</gene>
<name>A0A1X2IZD2_9FUNG</name>